<accession>A0A451AQ17</accession>
<dbReference type="EMBL" id="CAADFZ010000194">
    <property type="protein sequence ID" value="VFK68095.1"/>
    <property type="molecule type" value="Genomic_DNA"/>
</dbReference>
<name>A0A451AQ17_9GAMM</name>
<dbReference type="AlphaFoldDB" id="A0A451AQ17"/>
<gene>
    <name evidence="2" type="ORF">BECKUNK1418G_GA0071005_11945</name>
    <name evidence="3" type="ORF">BECKUNK1418H_GA0071006_11985</name>
</gene>
<dbReference type="EMBL" id="CAADGD010000198">
    <property type="protein sequence ID" value="VFK73412.1"/>
    <property type="molecule type" value="Genomic_DNA"/>
</dbReference>
<proteinExistence type="predicted"/>
<evidence type="ECO:0000313" key="2">
    <source>
        <dbReference type="EMBL" id="VFK68095.1"/>
    </source>
</evidence>
<evidence type="ECO:0000313" key="3">
    <source>
        <dbReference type="EMBL" id="VFK73412.1"/>
    </source>
</evidence>
<feature type="region of interest" description="Disordered" evidence="1">
    <location>
        <begin position="30"/>
        <end position="52"/>
    </location>
</feature>
<sequence>MFEPAISFSFISIELLAQLVRKLAPLAKRIDQSHGKPARQPDKPKKQDEQAEELRKIRDVFDNSVAALARYYVEPYCQHYNPADHVEDQQPISAVRAPAFATIDTFLKGDYPPLADGSRQMFVLSDAGMGKTSLLMMIKLTHLFAFWPKGYDCLLLKLGEDTLETVKAHPNKDNAVLLLDALDEDPLAWGNIKARLLSILAATVNYRRVIISCRTQFFPETGNDPFGRPGRVQIDAYTCPMIFLALFDEDQVNRYLTKRFPNRLRIFPNPVRKRAQQLVQGMQSLRFRPLLLALILRASWKARLPRLGNGTPTPFTRPSSRLGSPANGEYCRSLVIRQI</sequence>
<evidence type="ECO:0008006" key="4">
    <source>
        <dbReference type="Google" id="ProtNLM"/>
    </source>
</evidence>
<evidence type="ECO:0000256" key="1">
    <source>
        <dbReference type="SAM" id="MobiDB-lite"/>
    </source>
</evidence>
<organism evidence="2">
    <name type="scientific">Candidatus Kentrum sp. UNK</name>
    <dbReference type="NCBI Taxonomy" id="2126344"/>
    <lineage>
        <taxon>Bacteria</taxon>
        <taxon>Pseudomonadati</taxon>
        <taxon>Pseudomonadota</taxon>
        <taxon>Gammaproteobacteria</taxon>
        <taxon>Candidatus Kentrum</taxon>
    </lineage>
</organism>
<protein>
    <recommendedName>
        <fullName evidence="4">NACHT domain-containing protein</fullName>
    </recommendedName>
</protein>
<reference evidence="2" key="1">
    <citation type="submission" date="2019-02" db="EMBL/GenBank/DDBJ databases">
        <authorList>
            <person name="Gruber-Vodicka R. H."/>
            <person name="Seah K. B. B."/>
        </authorList>
    </citation>
    <scope>NUCLEOTIDE SEQUENCE</scope>
    <source>
        <strain evidence="3">BECK_BY19</strain>
        <strain evidence="2">BECK_BY8</strain>
    </source>
</reference>